<comment type="caution">
    <text evidence="3">The sequence shown here is derived from an EMBL/GenBank/DDBJ whole genome shotgun (WGS) entry which is preliminary data.</text>
</comment>
<dbReference type="AlphaFoldDB" id="A0A2H3KX16"/>
<keyword evidence="4" id="KW-1185">Reference proteome</keyword>
<reference evidence="3 4" key="1">
    <citation type="submission" date="2016-05" db="EMBL/GenBank/DDBJ databases">
        <authorList>
            <person name="Lavstsen T."/>
            <person name="Jespersen J.S."/>
        </authorList>
    </citation>
    <scope>NUCLEOTIDE SEQUENCE [LARGE SCALE GENOMIC DNA]</scope>
    <source>
        <strain evidence="3 4">B7-9</strain>
    </source>
</reference>
<evidence type="ECO:0000313" key="4">
    <source>
        <dbReference type="Proteomes" id="UP000220922"/>
    </source>
</evidence>
<protein>
    <submittedName>
        <fullName evidence="3">UDP-N-acetylglucosamine 2-epimerase</fullName>
    </submittedName>
</protein>
<dbReference type="Pfam" id="PF02350">
    <property type="entry name" value="Epimerase_2"/>
    <property type="match status" value="1"/>
</dbReference>
<keyword evidence="1" id="KW-0413">Isomerase</keyword>
<evidence type="ECO:0000313" key="3">
    <source>
        <dbReference type="EMBL" id="PDV99939.1"/>
    </source>
</evidence>
<sequence>MHILTVLGARPQFIKAAPVSKALREAGHHEYLVHTGQHYDHAMSQIFFDELGIPQPDVNLGVGSGGHGKQTGAMLMRLEEVILEQRPDWVLVYGDTNSTLAGALAAIKLHVPVAHVESGLRSFNRTMPEEHNRILTDHCADLLFCPTQTAVDNLAREGITQGVHLVGDTMYDAVLQFGELARHRSRILETLDLTPKQYLLATAHRPYNTDNPENLRSIISAFVTCGETVIFPVHPRTQARMVEADVMEMLKDSPQVRLIEPVGYLDMLMLEQNARMILTDSGGMQKEAYFFAVPCVTLRPETEWVETVEAGWNVVVGAHTEKVLEALTRSLPAEYSFGYYGAGNASRKIMETLEDQHNRSH</sequence>
<comment type="similarity">
    <text evidence="1">Belongs to the UDP-N-acetylglucosamine 2-epimerase family.</text>
</comment>
<feature type="domain" description="UDP-N-acetylglucosamine 2-epimerase" evidence="2">
    <location>
        <begin position="22"/>
        <end position="354"/>
    </location>
</feature>
<name>A0A2H3KX16_9CHLR</name>
<organism evidence="3 4">
    <name type="scientific">Candidatus Chloroploca asiatica</name>
    <dbReference type="NCBI Taxonomy" id="1506545"/>
    <lineage>
        <taxon>Bacteria</taxon>
        <taxon>Bacillati</taxon>
        <taxon>Chloroflexota</taxon>
        <taxon>Chloroflexia</taxon>
        <taxon>Chloroflexales</taxon>
        <taxon>Chloroflexineae</taxon>
        <taxon>Oscillochloridaceae</taxon>
        <taxon>Candidatus Chloroploca</taxon>
    </lineage>
</organism>
<dbReference type="SUPFAM" id="SSF53756">
    <property type="entry name" value="UDP-Glycosyltransferase/glycogen phosphorylase"/>
    <property type="match status" value="1"/>
</dbReference>
<evidence type="ECO:0000256" key="1">
    <source>
        <dbReference type="RuleBase" id="RU003513"/>
    </source>
</evidence>
<dbReference type="RefSeq" id="WP_097651570.1">
    <property type="nucleotide sequence ID" value="NZ_LYXE01000063.1"/>
</dbReference>
<dbReference type="InterPro" id="IPR003331">
    <property type="entry name" value="UDP_GlcNAc_Epimerase_2_dom"/>
</dbReference>
<dbReference type="InterPro" id="IPR029767">
    <property type="entry name" value="WecB-like"/>
</dbReference>
<evidence type="ECO:0000259" key="2">
    <source>
        <dbReference type="Pfam" id="PF02350"/>
    </source>
</evidence>
<gene>
    <name evidence="3" type="ORF">A9Q02_00930</name>
</gene>
<dbReference type="CDD" id="cd03786">
    <property type="entry name" value="GTB_UDP-GlcNAc_2-Epimerase"/>
    <property type="match status" value="1"/>
</dbReference>
<dbReference type="GO" id="GO:0016853">
    <property type="term" value="F:isomerase activity"/>
    <property type="evidence" value="ECO:0007669"/>
    <property type="project" value="UniProtKB-KW"/>
</dbReference>
<dbReference type="NCBIfam" id="TIGR00236">
    <property type="entry name" value="wecB"/>
    <property type="match status" value="1"/>
</dbReference>
<dbReference type="OrthoDB" id="9803238at2"/>
<dbReference type="PANTHER" id="PTHR43174:SF1">
    <property type="entry name" value="UDP-N-ACETYLGLUCOSAMINE 2-EPIMERASE"/>
    <property type="match status" value="1"/>
</dbReference>
<dbReference type="EMBL" id="LYXE01000063">
    <property type="protein sequence ID" value="PDV99939.1"/>
    <property type="molecule type" value="Genomic_DNA"/>
</dbReference>
<accession>A0A2H3KX16</accession>
<dbReference type="Gene3D" id="3.40.50.2000">
    <property type="entry name" value="Glycogen Phosphorylase B"/>
    <property type="match status" value="2"/>
</dbReference>
<dbReference type="Proteomes" id="UP000220922">
    <property type="component" value="Unassembled WGS sequence"/>
</dbReference>
<dbReference type="PANTHER" id="PTHR43174">
    <property type="entry name" value="UDP-N-ACETYLGLUCOSAMINE 2-EPIMERASE"/>
    <property type="match status" value="1"/>
</dbReference>
<proteinExistence type="inferred from homology"/>